<evidence type="ECO:0000313" key="3">
    <source>
        <dbReference type="Proteomes" id="UP001597233"/>
    </source>
</evidence>
<feature type="transmembrane region" description="Helical" evidence="1">
    <location>
        <begin position="250"/>
        <end position="268"/>
    </location>
</feature>
<keyword evidence="1" id="KW-1133">Transmembrane helix</keyword>
<dbReference type="PANTHER" id="PTHR41324">
    <property type="entry name" value="MEMBRANE PROTEIN-RELATED"/>
    <property type="match status" value="1"/>
</dbReference>
<feature type="transmembrane region" description="Helical" evidence="1">
    <location>
        <begin position="275"/>
        <end position="296"/>
    </location>
</feature>
<feature type="transmembrane region" description="Helical" evidence="1">
    <location>
        <begin position="57"/>
        <end position="81"/>
    </location>
</feature>
<dbReference type="EMBL" id="JBHUEH010000010">
    <property type="protein sequence ID" value="MFD1884972.1"/>
    <property type="molecule type" value="Genomic_DNA"/>
</dbReference>
<dbReference type="RefSeq" id="WP_347324610.1">
    <property type="nucleotide sequence ID" value="NZ_JBCGUH010000003.1"/>
</dbReference>
<accession>A0ABW4RFP1</accession>
<dbReference type="InterPro" id="IPR018710">
    <property type="entry name" value="DUF2232"/>
</dbReference>
<protein>
    <submittedName>
        <fullName evidence="2">DUF2232 domain-containing protein</fullName>
    </submittedName>
</protein>
<evidence type="ECO:0000256" key="1">
    <source>
        <dbReference type="SAM" id="Phobius"/>
    </source>
</evidence>
<gene>
    <name evidence="2" type="ORF">ACFSC9_05480</name>
</gene>
<feature type="transmembrane region" description="Helical" evidence="1">
    <location>
        <begin position="217"/>
        <end position="244"/>
    </location>
</feature>
<feature type="transmembrane region" description="Helical" evidence="1">
    <location>
        <begin position="101"/>
        <end position="124"/>
    </location>
</feature>
<sequence>MNRLKLRWTSIAWSAAYLLLLLSLITSLRVIGMLFLIVPIVVLYSTLTLRQFIMHMIPVWLFALIFAGQAGLFLPLLGLFFMIPGIVMGRMYKKFTPALRIIFAGGLTALVELLVLLLIATAVFHFSLGQYVRDVIEIAITPLRAMADVNNDLSDVLTPEYIIGLSNYTLTLIPSGLIIASFTMAIITHAISRPLLESMGYSVPRLKPARDWRLPRSLIWYYLIAVFLEIIARANITGVLAAIVLNFMPLVHLAFTIQTIGFVFFWANHRKWGSFLPFVLSIVVVLIPPLRIIGILDLAFPLREYITRPKR</sequence>
<keyword evidence="3" id="KW-1185">Reference proteome</keyword>
<dbReference type="Pfam" id="PF09991">
    <property type="entry name" value="DUF2232"/>
    <property type="match status" value="1"/>
</dbReference>
<comment type="caution">
    <text evidence="2">The sequence shown here is derived from an EMBL/GenBank/DDBJ whole genome shotgun (WGS) entry which is preliminary data.</text>
</comment>
<organism evidence="2 3">
    <name type="scientific">Paenibacillus wenxiniae</name>
    <dbReference type="NCBI Taxonomy" id="1636843"/>
    <lineage>
        <taxon>Bacteria</taxon>
        <taxon>Bacillati</taxon>
        <taxon>Bacillota</taxon>
        <taxon>Bacilli</taxon>
        <taxon>Bacillales</taxon>
        <taxon>Paenibacillaceae</taxon>
        <taxon>Paenibacillus</taxon>
    </lineage>
</organism>
<proteinExistence type="predicted"/>
<keyword evidence="1" id="KW-0472">Membrane</keyword>
<reference evidence="3" key="1">
    <citation type="journal article" date="2019" name="Int. J. Syst. Evol. Microbiol.">
        <title>The Global Catalogue of Microorganisms (GCM) 10K type strain sequencing project: providing services to taxonomists for standard genome sequencing and annotation.</title>
        <authorList>
            <consortium name="The Broad Institute Genomics Platform"/>
            <consortium name="The Broad Institute Genome Sequencing Center for Infectious Disease"/>
            <person name="Wu L."/>
            <person name="Ma J."/>
        </authorList>
    </citation>
    <scope>NUCLEOTIDE SEQUENCE [LARGE SCALE GENOMIC DNA]</scope>
    <source>
        <strain evidence="3">CCUG 54950</strain>
    </source>
</reference>
<dbReference type="PANTHER" id="PTHR41324:SF1">
    <property type="entry name" value="DUF2232 DOMAIN-CONTAINING PROTEIN"/>
    <property type="match status" value="1"/>
</dbReference>
<feature type="transmembrane region" description="Helical" evidence="1">
    <location>
        <begin position="172"/>
        <end position="196"/>
    </location>
</feature>
<keyword evidence="1" id="KW-0812">Transmembrane</keyword>
<evidence type="ECO:0000313" key="2">
    <source>
        <dbReference type="EMBL" id="MFD1884972.1"/>
    </source>
</evidence>
<name>A0ABW4RFP1_9BACL</name>
<dbReference type="Proteomes" id="UP001597233">
    <property type="component" value="Unassembled WGS sequence"/>
</dbReference>
<feature type="transmembrane region" description="Helical" evidence="1">
    <location>
        <begin position="12"/>
        <end position="45"/>
    </location>
</feature>